<dbReference type="PANTHER" id="PTHR12686">
    <property type="entry name" value="3'-5' EXORIBONUCLEASE CSL4-RELATED"/>
    <property type="match status" value="1"/>
</dbReference>
<dbReference type="OrthoDB" id="440760at2759"/>
<accession>A0A6P6S127</accession>
<dbReference type="InterPro" id="IPR012340">
    <property type="entry name" value="NA-bd_OB-fold"/>
</dbReference>
<evidence type="ECO:0000313" key="7">
    <source>
        <dbReference type="RefSeq" id="XP_026193030.1"/>
    </source>
</evidence>
<evidence type="ECO:0000313" key="6">
    <source>
        <dbReference type="Proteomes" id="UP000515125"/>
    </source>
</evidence>
<evidence type="ECO:0000259" key="5">
    <source>
        <dbReference type="Pfam" id="PF14382"/>
    </source>
</evidence>
<dbReference type="Gene3D" id="2.40.50.100">
    <property type="match status" value="1"/>
</dbReference>
<dbReference type="GO" id="GO:0005730">
    <property type="term" value="C:nucleolus"/>
    <property type="evidence" value="ECO:0007669"/>
    <property type="project" value="UniProtKB-SubCell"/>
</dbReference>
<evidence type="ECO:0000256" key="1">
    <source>
        <dbReference type="ARBA" id="ARBA00004604"/>
    </source>
</evidence>
<dbReference type="SUPFAM" id="SSF50249">
    <property type="entry name" value="Nucleic acid-binding proteins"/>
    <property type="match status" value="1"/>
</dbReference>
<feature type="domain" description="Exosome complex component CSL4 C-terminal" evidence="4">
    <location>
        <begin position="96"/>
        <end position="134"/>
    </location>
</feature>
<dbReference type="GeneID" id="34619069"/>
<dbReference type="GO" id="GO:0003723">
    <property type="term" value="F:RNA binding"/>
    <property type="evidence" value="ECO:0007669"/>
    <property type="project" value="InterPro"/>
</dbReference>
<evidence type="ECO:0000256" key="3">
    <source>
        <dbReference type="ARBA" id="ARBA00022835"/>
    </source>
</evidence>
<evidence type="ECO:0000256" key="2">
    <source>
        <dbReference type="ARBA" id="ARBA00022490"/>
    </source>
</evidence>
<dbReference type="SUPFAM" id="SSF110324">
    <property type="entry name" value="Ribosomal L27 protein-like"/>
    <property type="match status" value="1"/>
</dbReference>
<keyword evidence="6" id="KW-1185">Reference proteome</keyword>
<dbReference type="InterPro" id="IPR025721">
    <property type="entry name" value="Exosome_cplx_N_dom"/>
</dbReference>
<dbReference type="GO" id="GO:0005737">
    <property type="term" value="C:cytoplasm"/>
    <property type="evidence" value="ECO:0007669"/>
    <property type="project" value="TreeGrafter"/>
</dbReference>
<name>A0A6P6S127_9EIME</name>
<keyword evidence="3" id="KW-0271">Exosome</keyword>
<dbReference type="PANTHER" id="PTHR12686:SF8">
    <property type="entry name" value="EXOSOME COMPLEX COMPONENT CSL4"/>
    <property type="match status" value="1"/>
</dbReference>
<feature type="domain" description="Exosome complex component N-terminal" evidence="5">
    <location>
        <begin position="6"/>
        <end position="37"/>
    </location>
</feature>
<dbReference type="GO" id="GO:0000176">
    <property type="term" value="C:nuclear exosome (RNase complex)"/>
    <property type="evidence" value="ECO:0007669"/>
    <property type="project" value="TreeGrafter"/>
</dbReference>
<proteinExistence type="predicted"/>
<reference evidence="7" key="1">
    <citation type="submission" date="2025-08" db="UniProtKB">
        <authorList>
            <consortium name="RefSeq"/>
        </authorList>
    </citation>
    <scope>IDENTIFICATION</scope>
</reference>
<evidence type="ECO:0000259" key="4">
    <source>
        <dbReference type="Pfam" id="PF10447"/>
    </source>
</evidence>
<dbReference type="Proteomes" id="UP000515125">
    <property type="component" value="Unplaced"/>
</dbReference>
<keyword evidence="2" id="KW-0963">Cytoplasm</keyword>
<dbReference type="GO" id="GO:0006396">
    <property type="term" value="P:RNA processing"/>
    <property type="evidence" value="ECO:0007669"/>
    <property type="project" value="InterPro"/>
</dbReference>
<dbReference type="InterPro" id="IPR019495">
    <property type="entry name" value="EXOSC1_C"/>
</dbReference>
<dbReference type="Pfam" id="PF14382">
    <property type="entry name" value="ECR1_N"/>
    <property type="match status" value="1"/>
</dbReference>
<dbReference type="Pfam" id="PF10447">
    <property type="entry name" value="EXOSC1"/>
    <property type="match status" value="1"/>
</dbReference>
<dbReference type="RefSeq" id="XP_026193030.1">
    <property type="nucleotide sequence ID" value="XM_026337245.1"/>
</dbReference>
<organism evidence="6 7">
    <name type="scientific">Cyclospora cayetanensis</name>
    <dbReference type="NCBI Taxonomy" id="88456"/>
    <lineage>
        <taxon>Eukaryota</taxon>
        <taxon>Sar</taxon>
        <taxon>Alveolata</taxon>
        <taxon>Apicomplexa</taxon>
        <taxon>Conoidasida</taxon>
        <taxon>Coccidia</taxon>
        <taxon>Eucoccidiorida</taxon>
        <taxon>Eimeriorina</taxon>
        <taxon>Eimeriidae</taxon>
        <taxon>Cyclospora</taxon>
    </lineage>
</organism>
<protein>
    <submittedName>
        <fullName evidence="7">Exosome complex component CSL4</fullName>
    </submittedName>
</protein>
<dbReference type="Gene3D" id="2.40.50.140">
    <property type="entry name" value="Nucleic acid-binding proteins"/>
    <property type="match status" value="1"/>
</dbReference>
<dbReference type="InterPro" id="IPR039771">
    <property type="entry name" value="Csl4"/>
</dbReference>
<gene>
    <name evidence="7" type="primary">LOC34619069</name>
</gene>
<dbReference type="AlphaFoldDB" id="A0A6P6S127"/>
<sequence length="189" mass="19663">MPVVRTPGELLGSASAFSPGEGVYQKGGDLRASAVGIEKVSPPPNNRGLPVLSILRAAQSRAAVARVGSLVLGQVTAVNRMLVEVAVLAVDGHVLPEPYKGAIRAQDVRETIVENFDIAECFQPSDVVRAEVLSADGRVYLLGTAADDLGVLCADSKAGGALQPVSALLMRCSLTGQLERRKVARPPGV</sequence>
<comment type="subcellular location">
    <subcellularLocation>
        <location evidence="1">Nucleus</location>
        <location evidence="1">Nucleolus</location>
    </subcellularLocation>
</comment>